<proteinExistence type="predicted"/>
<reference evidence="3 4" key="1">
    <citation type="submission" date="2022-09" db="EMBL/GenBank/DDBJ databases">
        <title>Interaction between co-microsymbionts with complementary sets of symbiotic genes in legume-rhizobium systems.</title>
        <authorList>
            <person name="Safronova V."/>
            <person name="Sazanova A."/>
            <person name="Afonin A."/>
            <person name="Chirak E."/>
        </authorList>
    </citation>
    <scope>NUCLEOTIDE SEQUENCE [LARGE SCALE GENOMIC DNA]</scope>
    <source>
        <strain evidence="3 4">A18/4-1</strain>
        <plasmid evidence="3 4">p_unnamed1</plasmid>
    </source>
</reference>
<dbReference type="InterPro" id="IPR003675">
    <property type="entry name" value="Rce1/LyrA-like_dom"/>
</dbReference>
<dbReference type="EMBL" id="CP104964">
    <property type="protein sequence ID" value="UXN67954.1"/>
    <property type="molecule type" value="Genomic_DNA"/>
</dbReference>
<keyword evidence="3" id="KW-0482">Metalloprotease</keyword>
<feature type="transmembrane region" description="Helical" evidence="1">
    <location>
        <begin position="164"/>
        <end position="197"/>
    </location>
</feature>
<accession>A0ABY6C6S4</accession>
<geneLocation type="plasmid" evidence="3 4">
    <name>p_unnamed1</name>
</geneLocation>
<keyword evidence="1" id="KW-0472">Membrane</keyword>
<dbReference type="GO" id="GO:0008237">
    <property type="term" value="F:metallopeptidase activity"/>
    <property type="evidence" value="ECO:0007669"/>
    <property type="project" value="UniProtKB-KW"/>
</dbReference>
<keyword evidence="1" id="KW-0812">Transmembrane</keyword>
<feature type="transmembrane region" description="Helical" evidence="1">
    <location>
        <begin position="204"/>
        <end position="223"/>
    </location>
</feature>
<name>A0ABY6C6S4_9HYPH</name>
<dbReference type="RefSeq" id="WP_262165521.1">
    <property type="nucleotide sequence ID" value="NZ_CP104964.1"/>
</dbReference>
<keyword evidence="3" id="KW-0378">Hydrolase</keyword>
<organism evidence="3 4">
    <name type="scientific">Devosia neptuniae</name>
    <dbReference type="NCBI Taxonomy" id="191302"/>
    <lineage>
        <taxon>Bacteria</taxon>
        <taxon>Pseudomonadati</taxon>
        <taxon>Pseudomonadota</taxon>
        <taxon>Alphaproteobacteria</taxon>
        <taxon>Hyphomicrobiales</taxon>
        <taxon>Devosiaceae</taxon>
        <taxon>Devosia</taxon>
    </lineage>
</organism>
<sequence length="225" mass="23835">MHATSSENEIRPGWLEVAVGLAVYLALIVVIGVSMLQMPDEQAAIRGIFGMAANGVAGGLALLAAWIVRIRNFRAFGFCAVEQKWLAAGIGLGLLAFGLSFAIEGIYFMFVTEPNTQADFQAAATAGPVSLIVLVVTGALFTPFGEEVLFRGVIANALNRYGPWAGIVGSAAIFGVVHGPSVILLDAFMVGVLTGYLFRKTNSLWPAIVVHVIYNGAHLLHYATL</sequence>
<dbReference type="PANTHER" id="PTHR36435">
    <property type="entry name" value="SLR1288 PROTEIN"/>
    <property type="match status" value="1"/>
</dbReference>
<gene>
    <name evidence="3" type="ORF">N8A98_00055</name>
</gene>
<feature type="transmembrane region" description="Helical" evidence="1">
    <location>
        <begin position="122"/>
        <end position="144"/>
    </location>
</feature>
<dbReference type="InterPro" id="IPR052710">
    <property type="entry name" value="CAAX_protease"/>
</dbReference>
<evidence type="ECO:0000259" key="2">
    <source>
        <dbReference type="Pfam" id="PF02517"/>
    </source>
</evidence>
<evidence type="ECO:0000256" key="1">
    <source>
        <dbReference type="SAM" id="Phobius"/>
    </source>
</evidence>
<keyword evidence="3" id="KW-0645">Protease</keyword>
<feature type="domain" description="CAAX prenyl protease 2/Lysostaphin resistance protein A-like" evidence="2">
    <location>
        <begin position="129"/>
        <end position="216"/>
    </location>
</feature>
<keyword evidence="1" id="KW-1133">Transmembrane helix</keyword>
<feature type="transmembrane region" description="Helical" evidence="1">
    <location>
        <begin position="14"/>
        <end position="36"/>
    </location>
</feature>
<dbReference type="PANTHER" id="PTHR36435:SF1">
    <property type="entry name" value="CAAX AMINO TERMINAL PROTEASE FAMILY PROTEIN"/>
    <property type="match status" value="1"/>
</dbReference>
<evidence type="ECO:0000313" key="3">
    <source>
        <dbReference type="EMBL" id="UXN67954.1"/>
    </source>
</evidence>
<protein>
    <submittedName>
        <fullName evidence="3">CPBP family intramembrane metalloprotease</fullName>
    </submittedName>
</protein>
<dbReference type="Pfam" id="PF02517">
    <property type="entry name" value="Rce1-like"/>
    <property type="match status" value="1"/>
</dbReference>
<evidence type="ECO:0000313" key="4">
    <source>
        <dbReference type="Proteomes" id="UP001061862"/>
    </source>
</evidence>
<dbReference type="Proteomes" id="UP001061862">
    <property type="component" value="Plasmid p_unnamed1"/>
</dbReference>
<feature type="transmembrane region" description="Helical" evidence="1">
    <location>
        <begin position="88"/>
        <end position="110"/>
    </location>
</feature>
<keyword evidence="4" id="KW-1185">Reference proteome</keyword>
<feature type="transmembrane region" description="Helical" evidence="1">
    <location>
        <begin position="48"/>
        <end position="68"/>
    </location>
</feature>
<keyword evidence="3" id="KW-0614">Plasmid</keyword>